<evidence type="ECO:0000313" key="3">
    <source>
        <dbReference type="Proteomes" id="UP000192934"/>
    </source>
</evidence>
<dbReference type="RefSeq" id="WP_157123802.1">
    <property type="nucleotide sequence ID" value="NZ_LT840185.1"/>
</dbReference>
<keyword evidence="1" id="KW-0732">Signal</keyword>
<keyword evidence="3" id="KW-1185">Reference proteome</keyword>
<dbReference type="InterPro" id="IPR045500">
    <property type="entry name" value="DUF6491"/>
</dbReference>
<protein>
    <submittedName>
        <fullName evidence="2">Uncharacterized protein</fullName>
    </submittedName>
</protein>
<feature type="chain" id="PRO_5012778624" evidence="1">
    <location>
        <begin position="20"/>
        <end position="125"/>
    </location>
</feature>
<organism evidence="2 3">
    <name type="scientific">Allosphingosinicella indica</name>
    <dbReference type="NCBI Taxonomy" id="941907"/>
    <lineage>
        <taxon>Bacteria</taxon>
        <taxon>Pseudomonadati</taxon>
        <taxon>Pseudomonadota</taxon>
        <taxon>Alphaproteobacteria</taxon>
        <taxon>Sphingomonadales</taxon>
        <taxon>Sphingomonadaceae</taxon>
        <taxon>Allosphingosinicella</taxon>
    </lineage>
</organism>
<sequence length="125" mass="13305">MIRLALPVAAALVCIAAAPAPKEPPPSAAKQCFFANSVNGFTNAGKNRIHVHTGPRDVYLFEVAACPNINFSQRLALQPIGGGSICSGIDVTLIVPNIAGAQKCPVRMIRKLTPEEVSAMRSRRR</sequence>
<reference evidence="3" key="1">
    <citation type="submission" date="2017-04" db="EMBL/GenBank/DDBJ databases">
        <authorList>
            <person name="Varghese N."/>
            <person name="Submissions S."/>
        </authorList>
    </citation>
    <scope>NUCLEOTIDE SEQUENCE [LARGE SCALE GENOMIC DNA]</scope>
    <source>
        <strain evidence="3">Dd16</strain>
    </source>
</reference>
<gene>
    <name evidence="2" type="ORF">SAMN06295910_2183</name>
</gene>
<dbReference type="OrthoDB" id="6400990at2"/>
<proteinExistence type="predicted"/>
<dbReference type="Pfam" id="PF20101">
    <property type="entry name" value="DUF6491"/>
    <property type="match status" value="1"/>
</dbReference>
<accession>A0A1X7GSD9</accession>
<evidence type="ECO:0000313" key="2">
    <source>
        <dbReference type="EMBL" id="SMF73872.1"/>
    </source>
</evidence>
<name>A0A1X7GSD9_9SPHN</name>
<dbReference type="AlphaFoldDB" id="A0A1X7GSD9"/>
<dbReference type="STRING" id="941907.SAMN06295910_2183"/>
<evidence type="ECO:0000256" key="1">
    <source>
        <dbReference type="SAM" id="SignalP"/>
    </source>
</evidence>
<feature type="signal peptide" evidence="1">
    <location>
        <begin position="1"/>
        <end position="19"/>
    </location>
</feature>
<dbReference type="Proteomes" id="UP000192934">
    <property type="component" value="Chromosome I"/>
</dbReference>
<dbReference type="EMBL" id="LT840185">
    <property type="protein sequence ID" value="SMF73872.1"/>
    <property type="molecule type" value="Genomic_DNA"/>
</dbReference>